<organism evidence="2 3">
    <name type="scientific">Salinispora arenicola</name>
    <dbReference type="NCBI Taxonomy" id="168697"/>
    <lineage>
        <taxon>Bacteria</taxon>
        <taxon>Bacillati</taxon>
        <taxon>Actinomycetota</taxon>
        <taxon>Actinomycetes</taxon>
        <taxon>Micromonosporales</taxon>
        <taxon>Micromonosporaceae</taxon>
        <taxon>Salinispora</taxon>
    </lineage>
</organism>
<evidence type="ECO:0000313" key="2">
    <source>
        <dbReference type="EMBL" id="GIM87851.1"/>
    </source>
</evidence>
<evidence type="ECO:0000313" key="3">
    <source>
        <dbReference type="Proteomes" id="UP000677457"/>
    </source>
</evidence>
<proteinExistence type="predicted"/>
<dbReference type="EMBL" id="BOQM01000049">
    <property type="protein sequence ID" value="GIM87851.1"/>
    <property type="molecule type" value="Genomic_DNA"/>
</dbReference>
<keyword evidence="3" id="KW-1185">Reference proteome</keyword>
<evidence type="ECO:0000256" key="1">
    <source>
        <dbReference type="SAM" id="MobiDB-lite"/>
    </source>
</evidence>
<feature type="compositionally biased region" description="Polar residues" evidence="1">
    <location>
        <begin position="1"/>
        <end position="18"/>
    </location>
</feature>
<feature type="region of interest" description="Disordered" evidence="1">
    <location>
        <begin position="1"/>
        <end position="24"/>
    </location>
</feature>
<name>A0ABQ4K063_SALAC</name>
<sequence length="182" mass="19854">MPNGVSQWPVSPPSSNNLEDGDRGEAQCAIERDVPARREMAEHRLVLDRTLRATGSANRLREHGTTVRSVPWRGRADRTLRAHATRRDASAVDRSAVMGTTYLASTALARAGDALDAVNEHATLSGSGLCRTCRVEGPCPSRTEAERTLRSSGMLPRRRPGVTRPELIGLRRVGTPWLKPDA</sequence>
<protein>
    <submittedName>
        <fullName evidence="2">Uncharacterized protein</fullName>
    </submittedName>
</protein>
<gene>
    <name evidence="2" type="ORF">Sar04_45870</name>
</gene>
<dbReference type="Proteomes" id="UP000677457">
    <property type="component" value="Unassembled WGS sequence"/>
</dbReference>
<reference evidence="2 3" key="1">
    <citation type="submission" date="2021-03" db="EMBL/GenBank/DDBJ databases">
        <title>Whole genome shotgun sequence of Salinispora arenicola NBRC 105043.</title>
        <authorList>
            <person name="Komaki H."/>
            <person name="Tamura T."/>
        </authorList>
    </citation>
    <scope>NUCLEOTIDE SEQUENCE [LARGE SCALE GENOMIC DNA]</scope>
    <source>
        <strain evidence="2 3">NBRC 105043</strain>
    </source>
</reference>
<comment type="caution">
    <text evidence="2">The sequence shown here is derived from an EMBL/GenBank/DDBJ whole genome shotgun (WGS) entry which is preliminary data.</text>
</comment>
<accession>A0ABQ4K063</accession>